<evidence type="ECO:0000313" key="2">
    <source>
        <dbReference type="EMBL" id="KAK9090692.1"/>
    </source>
</evidence>
<keyword evidence="1" id="KW-0812">Transmembrane</keyword>
<comment type="caution">
    <text evidence="2">The sequence shown here is derived from an EMBL/GenBank/DDBJ whole genome shotgun (WGS) entry which is preliminary data.</text>
</comment>
<feature type="transmembrane region" description="Helical" evidence="1">
    <location>
        <begin position="6"/>
        <end position="22"/>
    </location>
</feature>
<gene>
    <name evidence="2" type="ORF">Sjap_023869</name>
</gene>
<dbReference type="Proteomes" id="UP001417504">
    <property type="component" value="Unassembled WGS sequence"/>
</dbReference>
<accession>A0AAP0EH61</accession>
<name>A0AAP0EH61_9MAGN</name>
<keyword evidence="1" id="KW-0472">Membrane</keyword>
<keyword evidence="3" id="KW-1185">Reference proteome</keyword>
<proteinExistence type="predicted"/>
<dbReference type="EMBL" id="JBBNAE010000010">
    <property type="protein sequence ID" value="KAK9090692.1"/>
    <property type="molecule type" value="Genomic_DNA"/>
</dbReference>
<protein>
    <submittedName>
        <fullName evidence="2">Uncharacterized protein</fullName>
    </submittedName>
</protein>
<reference evidence="2 3" key="1">
    <citation type="submission" date="2024-01" db="EMBL/GenBank/DDBJ databases">
        <title>Genome assemblies of Stephania.</title>
        <authorList>
            <person name="Yang L."/>
        </authorList>
    </citation>
    <scope>NUCLEOTIDE SEQUENCE [LARGE SCALE GENOMIC DNA]</scope>
    <source>
        <strain evidence="2">QJT</strain>
        <tissue evidence="2">Leaf</tissue>
    </source>
</reference>
<evidence type="ECO:0000313" key="3">
    <source>
        <dbReference type="Proteomes" id="UP001417504"/>
    </source>
</evidence>
<evidence type="ECO:0000256" key="1">
    <source>
        <dbReference type="SAM" id="Phobius"/>
    </source>
</evidence>
<keyword evidence="1" id="KW-1133">Transmembrane helix</keyword>
<organism evidence="2 3">
    <name type="scientific">Stephania japonica</name>
    <dbReference type="NCBI Taxonomy" id="461633"/>
    <lineage>
        <taxon>Eukaryota</taxon>
        <taxon>Viridiplantae</taxon>
        <taxon>Streptophyta</taxon>
        <taxon>Embryophyta</taxon>
        <taxon>Tracheophyta</taxon>
        <taxon>Spermatophyta</taxon>
        <taxon>Magnoliopsida</taxon>
        <taxon>Ranunculales</taxon>
        <taxon>Menispermaceae</taxon>
        <taxon>Menispermoideae</taxon>
        <taxon>Cissampelideae</taxon>
        <taxon>Stephania</taxon>
    </lineage>
</organism>
<sequence length="73" mass="8850">MSSSFIYLFIIFKFLFFFHLLQTPPTRAHLFQATFGTDLQFKLLDSCWLKSEKKLIRHHEITEDIKRKSRIED</sequence>
<dbReference type="AlphaFoldDB" id="A0AAP0EH61"/>